<accession>A0A0R1WP11</accession>
<dbReference type="InterPro" id="IPR032710">
    <property type="entry name" value="NTF2-like_dom_sf"/>
</dbReference>
<keyword evidence="2" id="KW-1185">Reference proteome</keyword>
<dbReference type="RefSeq" id="WP_057892304.1">
    <property type="nucleotide sequence ID" value="NZ_AZFV01000017.1"/>
</dbReference>
<sequence length="110" mass="12338">MSEQTLPEAINNFVNYTNSADSENFVKSFTEDAVLNDWGTEYQGQKGIASWNQTDNIGKKSQFKVVDAKKENDNTWIVNLKVTGNGFNGVSPFEMEVKDDLLQSVKILPD</sequence>
<dbReference type="STRING" id="1423774.FD31_GL000735"/>
<gene>
    <name evidence="1" type="ORF">FD31_GL000735</name>
</gene>
<reference evidence="1 2" key="1">
    <citation type="journal article" date="2015" name="Genome Announc.">
        <title>Expanding the biotechnology potential of lactobacilli through comparative genomics of 213 strains and associated genera.</title>
        <authorList>
            <person name="Sun Z."/>
            <person name="Harris H.M."/>
            <person name="McCann A."/>
            <person name="Guo C."/>
            <person name="Argimon S."/>
            <person name="Zhang W."/>
            <person name="Yang X."/>
            <person name="Jeffery I.B."/>
            <person name="Cooney J.C."/>
            <person name="Kagawa T.F."/>
            <person name="Liu W."/>
            <person name="Song Y."/>
            <person name="Salvetti E."/>
            <person name="Wrobel A."/>
            <person name="Rasinkangas P."/>
            <person name="Parkhill J."/>
            <person name="Rea M.C."/>
            <person name="O'Sullivan O."/>
            <person name="Ritari J."/>
            <person name="Douillard F.P."/>
            <person name="Paul Ross R."/>
            <person name="Yang R."/>
            <person name="Briner A.E."/>
            <person name="Felis G.E."/>
            <person name="de Vos W.M."/>
            <person name="Barrangou R."/>
            <person name="Klaenhammer T.R."/>
            <person name="Caufield P.W."/>
            <person name="Cui Y."/>
            <person name="Zhang H."/>
            <person name="O'Toole P.W."/>
        </authorList>
    </citation>
    <scope>NUCLEOTIDE SEQUENCE [LARGE SCALE GENOMIC DNA]</scope>
    <source>
        <strain evidence="1 2">DSM 16982</strain>
    </source>
</reference>
<evidence type="ECO:0000313" key="1">
    <source>
        <dbReference type="EMBL" id="KRM16060.1"/>
    </source>
</evidence>
<dbReference type="Gene3D" id="3.10.450.50">
    <property type="match status" value="1"/>
</dbReference>
<proteinExistence type="predicted"/>
<dbReference type="EMBL" id="AZFV01000017">
    <property type="protein sequence ID" value="KRM16060.1"/>
    <property type="molecule type" value="Genomic_DNA"/>
</dbReference>
<protein>
    <recommendedName>
        <fullName evidence="3">SnoaL-like domain-containing protein</fullName>
    </recommendedName>
</protein>
<organism evidence="1 2">
    <name type="scientific">Companilactobacillus nantensis DSM 16982</name>
    <dbReference type="NCBI Taxonomy" id="1423774"/>
    <lineage>
        <taxon>Bacteria</taxon>
        <taxon>Bacillati</taxon>
        <taxon>Bacillota</taxon>
        <taxon>Bacilli</taxon>
        <taxon>Lactobacillales</taxon>
        <taxon>Lactobacillaceae</taxon>
        <taxon>Companilactobacillus</taxon>
    </lineage>
</organism>
<dbReference type="AlphaFoldDB" id="A0A0R1WP11"/>
<dbReference type="PATRIC" id="fig|1423774.3.peg.756"/>
<comment type="caution">
    <text evidence="1">The sequence shown here is derived from an EMBL/GenBank/DDBJ whole genome shotgun (WGS) entry which is preliminary data.</text>
</comment>
<evidence type="ECO:0000313" key="2">
    <source>
        <dbReference type="Proteomes" id="UP000051302"/>
    </source>
</evidence>
<dbReference type="Proteomes" id="UP000051302">
    <property type="component" value="Unassembled WGS sequence"/>
</dbReference>
<name>A0A0R1WP11_9LACO</name>
<evidence type="ECO:0008006" key="3">
    <source>
        <dbReference type="Google" id="ProtNLM"/>
    </source>
</evidence>
<dbReference type="SUPFAM" id="SSF54427">
    <property type="entry name" value="NTF2-like"/>
    <property type="match status" value="1"/>
</dbReference>